<keyword evidence="2" id="KW-0479">Metal-binding</keyword>
<evidence type="ECO:0000256" key="6">
    <source>
        <dbReference type="ARBA" id="ARBA00023242"/>
    </source>
</evidence>
<dbReference type="Proteomes" id="UP000814243">
    <property type="component" value="Unassembled WGS sequence"/>
</dbReference>
<keyword evidence="5" id="KW-0862">Zinc</keyword>
<dbReference type="GO" id="GO:0008270">
    <property type="term" value="F:zinc ion binding"/>
    <property type="evidence" value="ECO:0007669"/>
    <property type="project" value="UniProtKB-KW"/>
</dbReference>
<dbReference type="InterPro" id="IPR013087">
    <property type="entry name" value="Znf_C2H2_type"/>
</dbReference>
<organism evidence="9 10">
    <name type="scientific">Spodoptera exigua</name>
    <name type="common">Beet armyworm</name>
    <name type="synonym">Noctua fulgens</name>
    <dbReference type="NCBI Taxonomy" id="7107"/>
    <lineage>
        <taxon>Eukaryota</taxon>
        <taxon>Metazoa</taxon>
        <taxon>Ecdysozoa</taxon>
        <taxon>Arthropoda</taxon>
        <taxon>Hexapoda</taxon>
        <taxon>Insecta</taxon>
        <taxon>Pterygota</taxon>
        <taxon>Neoptera</taxon>
        <taxon>Endopterygota</taxon>
        <taxon>Lepidoptera</taxon>
        <taxon>Glossata</taxon>
        <taxon>Ditrysia</taxon>
        <taxon>Noctuoidea</taxon>
        <taxon>Noctuidae</taxon>
        <taxon>Amphipyrinae</taxon>
        <taxon>Spodoptera</taxon>
    </lineage>
</organism>
<protein>
    <recommendedName>
        <fullName evidence="8">C2H2-type domain-containing protein</fullName>
    </recommendedName>
</protein>
<reference evidence="9" key="1">
    <citation type="journal article" date="2021" name="G3 (Bethesda)">
        <title>Genome and transcriptome analysis of the beet armyworm Spodoptera exigua reveals targets for pest control. .</title>
        <authorList>
            <person name="Simon S."/>
            <person name="Breeschoten T."/>
            <person name="Jansen H.J."/>
            <person name="Dirks R.P."/>
            <person name="Schranz M.E."/>
            <person name="Ros V.I.D."/>
        </authorList>
    </citation>
    <scope>NUCLEOTIDE SEQUENCE</scope>
    <source>
        <strain evidence="9">TB_SE_WUR_2020</strain>
    </source>
</reference>
<feature type="compositionally biased region" description="Low complexity" evidence="7">
    <location>
        <begin position="273"/>
        <end position="284"/>
    </location>
</feature>
<dbReference type="AlphaFoldDB" id="A0A922SDE8"/>
<dbReference type="PANTHER" id="PTHR24376">
    <property type="entry name" value="ZINC FINGER PROTEIN"/>
    <property type="match status" value="1"/>
</dbReference>
<keyword evidence="3" id="KW-0677">Repeat</keyword>
<feature type="domain" description="C2H2-type" evidence="8">
    <location>
        <begin position="645"/>
        <end position="666"/>
    </location>
</feature>
<evidence type="ECO:0000313" key="10">
    <source>
        <dbReference type="Proteomes" id="UP000814243"/>
    </source>
</evidence>
<evidence type="ECO:0000259" key="8">
    <source>
        <dbReference type="SMART" id="SM00355"/>
    </source>
</evidence>
<feature type="region of interest" description="Disordered" evidence="7">
    <location>
        <begin position="271"/>
        <end position="330"/>
    </location>
</feature>
<name>A0A922SDE8_SPOEX</name>
<dbReference type="EMBL" id="JACEFF010000624">
    <property type="protein sequence ID" value="KAH9634082.1"/>
    <property type="molecule type" value="Genomic_DNA"/>
</dbReference>
<evidence type="ECO:0000256" key="7">
    <source>
        <dbReference type="SAM" id="MobiDB-lite"/>
    </source>
</evidence>
<feature type="domain" description="C2H2-type" evidence="8">
    <location>
        <begin position="533"/>
        <end position="555"/>
    </location>
</feature>
<feature type="domain" description="C2H2-type" evidence="8">
    <location>
        <begin position="244"/>
        <end position="264"/>
    </location>
</feature>
<comment type="caution">
    <text evidence="9">The sequence shown here is derived from an EMBL/GenBank/DDBJ whole genome shotgun (WGS) entry which is preliminary data.</text>
</comment>
<dbReference type="GO" id="GO:0000978">
    <property type="term" value="F:RNA polymerase II cis-regulatory region sequence-specific DNA binding"/>
    <property type="evidence" value="ECO:0007669"/>
    <property type="project" value="TreeGrafter"/>
</dbReference>
<evidence type="ECO:0000256" key="2">
    <source>
        <dbReference type="ARBA" id="ARBA00022723"/>
    </source>
</evidence>
<gene>
    <name evidence="9" type="ORF">HF086_001284</name>
</gene>
<feature type="region of interest" description="Disordered" evidence="7">
    <location>
        <begin position="211"/>
        <end position="237"/>
    </location>
</feature>
<keyword evidence="4" id="KW-0863">Zinc-finger</keyword>
<evidence type="ECO:0000256" key="3">
    <source>
        <dbReference type="ARBA" id="ARBA00022737"/>
    </source>
</evidence>
<feature type="domain" description="C2H2-type" evidence="8">
    <location>
        <begin position="178"/>
        <end position="201"/>
    </location>
</feature>
<evidence type="ECO:0000256" key="5">
    <source>
        <dbReference type="ARBA" id="ARBA00022833"/>
    </source>
</evidence>
<feature type="domain" description="C2H2-type" evidence="8">
    <location>
        <begin position="411"/>
        <end position="434"/>
    </location>
</feature>
<dbReference type="GO" id="GO:0001228">
    <property type="term" value="F:DNA-binding transcription activator activity, RNA polymerase II-specific"/>
    <property type="evidence" value="ECO:0007669"/>
    <property type="project" value="TreeGrafter"/>
</dbReference>
<feature type="domain" description="C2H2-type" evidence="8">
    <location>
        <begin position="695"/>
        <end position="716"/>
    </location>
</feature>
<feature type="domain" description="C2H2-type" evidence="8">
    <location>
        <begin position="491"/>
        <end position="512"/>
    </location>
</feature>
<evidence type="ECO:0000256" key="1">
    <source>
        <dbReference type="ARBA" id="ARBA00004123"/>
    </source>
</evidence>
<feature type="compositionally biased region" description="Basic and acidic residues" evidence="7">
    <location>
        <begin position="304"/>
        <end position="320"/>
    </location>
</feature>
<dbReference type="SMART" id="SM00355">
    <property type="entry name" value="ZnF_C2H2"/>
    <property type="match status" value="11"/>
</dbReference>
<feature type="domain" description="C2H2-type" evidence="8">
    <location>
        <begin position="464"/>
        <end position="485"/>
    </location>
</feature>
<evidence type="ECO:0000313" key="9">
    <source>
        <dbReference type="EMBL" id="KAH9634082.1"/>
    </source>
</evidence>
<accession>A0A922SDE8</accession>
<dbReference type="PANTHER" id="PTHR24376:SF216">
    <property type="entry name" value="ZINC FINGER PROTEIN 420-LIKE"/>
    <property type="match status" value="1"/>
</dbReference>
<proteinExistence type="predicted"/>
<keyword evidence="6" id="KW-0539">Nucleus</keyword>
<dbReference type="GO" id="GO:0005634">
    <property type="term" value="C:nucleus"/>
    <property type="evidence" value="ECO:0007669"/>
    <property type="project" value="UniProtKB-SubCell"/>
</dbReference>
<feature type="domain" description="C2H2-type" evidence="8">
    <location>
        <begin position="562"/>
        <end position="583"/>
    </location>
</feature>
<sequence>MKKLENLSKQSAKIKMSDEIDIEEHDILNDPSIKNIFPDLSVVKKELNEYYAEEKNVCEDTQLKKAVIKKEQQATHSTNNNVPDIANPSQGVDYEQEKVVIKKEVDTSQSLIYNNELDIAKTLQATENDMGLRKFNENIIVLGSKPTTKCDNKKSDGIDKVAKLQLKKIDSFLGSCKRYCKECQILFPKANLFNLHKINRHRKRELIRVNTQRLHETPKRVEMNDSSSKMSVDQHPQGDDSTELSCFHCKQIFPNKSCLIEHLYKVLEPNEINSNNSPTASSTNDKNNDEKYSSSQSLDESENNLEKSDTKRLKTKQVKDKNKHTINKTNKNTLPLRVVQDRKVINKNNAEDNVRKKGCVDDSSVEIDDGLFYKCFICSKYNVTFKHYSRHIITDHNIQPPMKVKKVLFDPKCKFCSSKIINMKYYNVHLYKCHKQQLKGVNFRPDKNKVRRKSDMFALKSVVFKCMKCRLFFLSSNAATNHSIHRLSNATKCSKCQRSFNSEYMALHKDQHSLSETLTVHTLSKSASNSILYKCSGCAIHYSEESFLEHNPKCHSDTPNSSNCKICDIRINSNDLKVHNLNHKKRKMVYTDFIIIESEIIANKAPKLKKDTKKPQMLFCKTCDCFMVKTNILHWEEKCSHLKKTICKDCGLVMTSSSHVIHKKAHKNKYMNLYDFTFIDIKSKKLITPPIPVYPKCNTCDVHFLRKSAIQTHTCHEQNYITCSLCSIKLTEHAYKLHMPFHSYSKPDTIRSLENTVSL</sequence>
<evidence type="ECO:0000256" key="4">
    <source>
        <dbReference type="ARBA" id="ARBA00022771"/>
    </source>
</evidence>
<comment type="subcellular location">
    <subcellularLocation>
        <location evidence="1">Nucleus</location>
    </subcellularLocation>
</comment>
<feature type="domain" description="C2H2-type" evidence="8">
    <location>
        <begin position="721"/>
        <end position="742"/>
    </location>
</feature>
<feature type="domain" description="C2H2-type" evidence="8">
    <location>
        <begin position="373"/>
        <end position="396"/>
    </location>
</feature>
<feature type="compositionally biased region" description="Basic and acidic residues" evidence="7">
    <location>
        <begin position="213"/>
        <end position="223"/>
    </location>
</feature>